<dbReference type="PANTHER" id="PTHR30590:SF2">
    <property type="entry name" value="INNER MEMBRANE PROTEIN"/>
    <property type="match status" value="1"/>
</dbReference>
<sequence length="397" mass="45819">MGQTGSPITESNRLQWIDAARGFAILGIFMVNTPAFNAPFFLYNGEDQFWNSSLDQAVQVMIDIFFQASFYTLFSFLFGFGMQIIINKLTDKQLNVRKLLFRRLIILIGFGLIHAFLIWHGDILLSYGIIGMLLLLFIRASNKALFYWAFGLLLFPTLIYSWLLYIVRDRLNMYNLEAINRAFENYGNGTIIAIWQQNYQDWMYSNGFLGFIFLTFALLPLFLLGMLVARKKWLDNVQQHAPMLKKVWILLLFVFIGVKAGPYLFGNPAWFSYTQDTIGGSASALFYLTSITLAFQKDFLAKLLKPFTYVGRMSLSNYLSQSIICFILFYSVGFGFYGQVSPIGSVAIVVVVYSIQVVVSKIWISNYRFGPMEWLWRRLMYGEKLPNKRKDKEVEQG</sequence>
<dbReference type="PANTHER" id="PTHR30590">
    <property type="entry name" value="INNER MEMBRANE PROTEIN"/>
    <property type="match status" value="1"/>
</dbReference>
<proteinExistence type="predicted"/>
<keyword evidence="1" id="KW-0812">Transmembrane</keyword>
<dbReference type="RefSeq" id="WP_153737797.1">
    <property type="nucleotide sequence ID" value="NZ_WJNG01000014.1"/>
</dbReference>
<protein>
    <submittedName>
        <fullName evidence="3">DUF418 domain-containing protein</fullName>
    </submittedName>
</protein>
<feature type="transmembrane region" description="Helical" evidence="1">
    <location>
        <begin position="208"/>
        <end position="227"/>
    </location>
</feature>
<feature type="transmembrane region" description="Helical" evidence="1">
    <location>
        <begin position="277"/>
        <end position="295"/>
    </location>
</feature>
<evidence type="ECO:0000259" key="2">
    <source>
        <dbReference type="Pfam" id="PF04235"/>
    </source>
</evidence>
<dbReference type="EMBL" id="WJNG01000014">
    <property type="protein sequence ID" value="MRH44188.1"/>
    <property type="molecule type" value="Genomic_DNA"/>
</dbReference>
<evidence type="ECO:0000256" key="1">
    <source>
        <dbReference type="SAM" id="Phobius"/>
    </source>
</evidence>
<organism evidence="3 4">
    <name type="scientific">Aquibacillus halophilus</name>
    <dbReference type="NCBI Taxonomy" id="930132"/>
    <lineage>
        <taxon>Bacteria</taxon>
        <taxon>Bacillati</taxon>
        <taxon>Bacillota</taxon>
        <taxon>Bacilli</taxon>
        <taxon>Bacillales</taxon>
        <taxon>Bacillaceae</taxon>
        <taxon>Aquibacillus</taxon>
    </lineage>
</organism>
<dbReference type="InterPro" id="IPR007349">
    <property type="entry name" value="DUF418"/>
</dbReference>
<comment type="caution">
    <text evidence="3">The sequence shown here is derived from an EMBL/GenBank/DDBJ whole genome shotgun (WGS) entry which is preliminary data.</text>
</comment>
<dbReference type="Pfam" id="PF04235">
    <property type="entry name" value="DUF418"/>
    <property type="match status" value="1"/>
</dbReference>
<feature type="transmembrane region" description="Helical" evidence="1">
    <location>
        <begin position="247"/>
        <end position="265"/>
    </location>
</feature>
<feature type="transmembrane region" description="Helical" evidence="1">
    <location>
        <begin position="99"/>
        <end position="117"/>
    </location>
</feature>
<dbReference type="InterPro" id="IPR052529">
    <property type="entry name" value="Bact_Transport_Assoc"/>
</dbReference>
<dbReference type="AlphaFoldDB" id="A0A6A8DER4"/>
<feature type="transmembrane region" description="Helical" evidence="1">
    <location>
        <begin position="64"/>
        <end position="87"/>
    </location>
</feature>
<dbReference type="Proteomes" id="UP000799092">
    <property type="component" value="Unassembled WGS sequence"/>
</dbReference>
<feature type="transmembrane region" description="Helical" evidence="1">
    <location>
        <begin position="23"/>
        <end position="44"/>
    </location>
</feature>
<feature type="transmembrane region" description="Helical" evidence="1">
    <location>
        <begin position="123"/>
        <end position="138"/>
    </location>
</feature>
<reference evidence="3" key="1">
    <citation type="submission" date="2019-11" db="EMBL/GenBank/DDBJ databases">
        <authorList>
            <person name="Li J."/>
        </authorList>
    </citation>
    <scope>NUCLEOTIDE SEQUENCE</scope>
    <source>
        <strain evidence="3">B6B</strain>
    </source>
</reference>
<accession>A0A6A8DER4</accession>
<name>A0A6A8DER4_9BACI</name>
<keyword evidence="1" id="KW-0472">Membrane</keyword>
<dbReference type="OrthoDB" id="9807744at2"/>
<keyword evidence="4" id="KW-1185">Reference proteome</keyword>
<feature type="domain" description="DUF418" evidence="2">
    <location>
        <begin position="229"/>
        <end position="382"/>
    </location>
</feature>
<evidence type="ECO:0000313" key="3">
    <source>
        <dbReference type="EMBL" id="MRH44188.1"/>
    </source>
</evidence>
<feature type="transmembrane region" description="Helical" evidence="1">
    <location>
        <begin position="145"/>
        <end position="167"/>
    </location>
</feature>
<evidence type="ECO:0000313" key="4">
    <source>
        <dbReference type="Proteomes" id="UP000799092"/>
    </source>
</evidence>
<feature type="transmembrane region" description="Helical" evidence="1">
    <location>
        <begin position="343"/>
        <end position="364"/>
    </location>
</feature>
<feature type="transmembrane region" description="Helical" evidence="1">
    <location>
        <begin position="315"/>
        <end position="337"/>
    </location>
</feature>
<keyword evidence="1" id="KW-1133">Transmembrane helix</keyword>
<gene>
    <name evidence="3" type="ORF">GH741_16215</name>
</gene>